<name>A0ABT9VZK4_9BACI</name>
<dbReference type="RefSeq" id="WP_307394586.1">
    <property type="nucleotide sequence ID" value="NZ_BAAADK010000020.1"/>
</dbReference>
<protein>
    <submittedName>
        <fullName evidence="1">Uncharacterized protein</fullName>
    </submittedName>
</protein>
<evidence type="ECO:0000313" key="1">
    <source>
        <dbReference type="EMBL" id="MDQ0166409.1"/>
    </source>
</evidence>
<accession>A0ABT9VZK4</accession>
<gene>
    <name evidence="1" type="ORF">J2S11_002313</name>
</gene>
<evidence type="ECO:0000313" key="2">
    <source>
        <dbReference type="Proteomes" id="UP001235840"/>
    </source>
</evidence>
<sequence>MVENVIWLGRMGTWRCGEIWGKARVRHGSALRHGETGQLDVRQMRHRVAGIVGGCA</sequence>
<organism evidence="1 2">
    <name type="scientific">Caldalkalibacillus horti</name>
    <dbReference type="NCBI Taxonomy" id="77523"/>
    <lineage>
        <taxon>Bacteria</taxon>
        <taxon>Bacillati</taxon>
        <taxon>Bacillota</taxon>
        <taxon>Bacilli</taxon>
        <taxon>Bacillales</taxon>
        <taxon>Bacillaceae</taxon>
        <taxon>Caldalkalibacillus</taxon>
    </lineage>
</organism>
<proteinExistence type="predicted"/>
<reference evidence="1 2" key="1">
    <citation type="submission" date="2023-07" db="EMBL/GenBank/DDBJ databases">
        <title>Genomic Encyclopedia of Type Strains, Phase IV (KMG-IV): sequencing the most valuable type-strain genomes for metagenomic binning, comparative biology and taxonomic classification.</title>
        <authorList>
            <person name="Goeker M."/>
        </authorList>
    </citation>
    <scope>NUCLEOTIDE SEQUENCE [LARGE SCALE GENOMIC DNA]</scope>
    <source>
        <strain evidence="1 2">DSM 12751</strain>
    </source>
</reference>
<keyword evidence="2" id="KW-1185">Reference proteome</keyword>
<comment type="caution">
    <text evidence="1">The sequence shown here is derived from an EMBL/GenBank/DDBJ whole genome shotgun (WGS) entry which is preliminary data.</text>
</comment>
<dbReference type="EMBL" id="JAUSTY010000008">
    <property type="protein sequence ID" value="MDQ0166409.1"/>
    <property type="molecule type" value="Genomic_DNA"/>
</dbReference>
<dbReference type="Proteomes" id="UP001235840">
    <property type="component" value="Unassembled WGS sequence"/>
</dbReference>